<evidence type="ECO:0000256" key="2">
    <source>
        <dbReference type="SAM" id="SignalP"/>
    </source>
</evidence>
<protein>
    <submittedName>
        <fullName evidence="3">Uncharacterized protein</fullName>
    </submittedName>
</protein>
<name>A0A1I1A4E6_9CLOT</name>
<feature type="region of interest" description="Disordered" evidence="1">
    <location>
        <begin position="114"/>
        <end position="153"/>
    </location>
</feature>
<dbReference type="OrthoDB" id="1957752at2"/>
<feature type="compositionally biased region" description="Low complexity" evidence="1">
    <location>
        <begin position="114"/>
        <end position="128"/>
    </location>
</feature>
<dbReference type="EMBL" id="FOKI01000028">
    <property type="protein sequence ID" value="SFB31370.1"/>
    <property type="molecule type" value="Genomic_DNA"/>
</dbReference>
<evidence type="ECO:0000313" key="3">
    <source>
        <dbReference type="EMBL" id="SFB31370.1"/>
    </source>
</evidence>
<evidence type="ECO:0000256" key="1">
    <source>
        <dbReference type="SAM" id="MobiDB-lite"/>
    </source>
</evidence>
<dbReference type="RefSeq" id="WP_090042410.1">
    <property type="nucleotide sequence ID" value="NZ_FOKI01000028.1"/>
</dbReference>
<gene>
    <name evidence="3" type="ORF">SAMN04488528_102822</name>
</gene>
<feature type="chain" id="PRO_5038924341" evidence="2">
    <location>
        <begin position="25"/>
        <end position="153"/>
    </location>
</feature>
<dbReference type="AlphaFoldDB" id="A0A1I1A4E6"/>
<organism evidence="3 4">
    <name type="scientific">Clostridium frigidicarnis</name>
    <dbReference type="NCBI Taxonomy" id="84698"/>
    <lineage>
        <taxon>Bacteria</taxon>
        <taxon>Bacillati</taxon>
        <taxon>Bacillota</taxon>
        <taxon>Clostridia</taxon>
        <taxon>Eubacteriales</taxon>
        <taxon>Clostridiaceae</taxon>
        <taxon>Clostridium</taxon>
    </lineage>
</organism>
<keyword evidence="2" id="KW-0732">Signal</keyword>
<reference evidence="3 4" key="1">
    <citation type="submission" date="2016-10" db="EMBL/GenBank/DDBJ databases">
        <authorList>
            <person name="de Groot N.N."/>
        </authorList>
    </citation>
    <scope>NUCLEOTIDE SEQUENCE [LARGE SCALE GENOMIC DNA]</scope>
    <source>
        <strain evidence="3 4">DSM 12271</strain>
    </source>
</reference>
<dbReference type="Proteomes" id="UP000198619">
    <property type="component" value="Unassembled WGS sequence"/>
</dbReference>
<proteinExistence type="predicted"/>
<feature type="signal peptide" evidence="2">
    <location>
        <begin position="1"/>
        <end position="24"/>
    </location>
</feature>
<dbReference type="STRING" id="84698.SAMN04488528_102822"/>
<sequence>MKKSIITLGLVGVLTLGLSASAFASDASTPQSTCKFNENRITCVEKLMNEGKTFEEAKTKALENRYSKIDAAVEKGKITAEKATELKNETKEKFDACTSVEEFKELHEQFNLNKELNGNKKGNKNGNGKHSGKGNGTGSCKLNETENLEAFTN</sequence>
<keyword evidence="4" id="KW-1185">Reference proteome</keyword>
<evidence type="ECO:0000313" key="4">
    <source>
        <dbReference type="Proteomes" id="UP000198619"/>
    </source>
</evidence>
<accession>A0A1I1A4E6</accession>